<evidence type="ECO:0000313" key="5">
    <source>
        <dbReference type="EMBL" id="WBL34749.1"/>
    </source>
</evidence>
<keyword evidence="1" id="KW-0645">Protease</keyword>
<evidence type="ECO:0000256" key="1">
    <source>
        <dbReference type="ARBA" id="ARBA00022670"/>
    </source>
</evidence>
<dbReference type="RefSeq" id="WP_270055277.1">
    <property type="nucleotide sequence ID" value="NZ_CP115149.1"/>
</dbReference>
<dbReference type="InterPro" id="IPR051201">
    <property type="entry name" value="Chloro_Bact_Ser_Proteases"/>
</dbReference>
<dbReference type="Pfam" id="PF13180">
    <property type="entry name" value="PDZ_2"/>
    <property type="match status" value="1"/>
</dbReference>
<evidence type="ECO:0000256" key="2">
    <source>
        <dbReference type="ARBA" id="ARBA00022801"/>
    </source>
</evidence>
<dbReference type="InterPro" id="IPR009003">
    <property type="entry name" value="Peptidase_S1_PA"/>
</dbReference>
<dbReference type="EMBL" id="CP115149">
    <property type="protein sequence ID" value="WBL34749.1"/>
    <property type="molecule type" value="Genomic_DNA"/>
</dbReference>
<organism evidence="5 6">
    <name type="scientific">Tepidiforma flava</name>
    <dbReference type="NCBI Taxonomy" id="3004094"/>
    <lineage>
        <taxon>Bacteria</taxon>
        <taxon>Bacillati</taxon>
        <taxon>Chloroflexota</taxon>
        <taxon>Tepidiformia</taxon>
        <taxon>Tepidiformales</taxon>
        <taxon>Tepidiformaceae</taxon>
        <taxon>Tepidiforma</taxon>
    </lineage>
</organism>
<dbReference type="Gene3D" id="2.30.42.10">
    <property type="match status" value="1"/>
</dbReference>
<evidence type="ECO:0000259" key="4">
    <source>
        <dbReference type="PROSITE" id="PS50106"/>
    </source>
</evidence>
<protein>
    <submittedName>
        <fullName evidence="5">Trypsin-like peptidase domain-containing protein</fullName>
    </submittedName>
</protein>
<feature type="signal peptide" evidence="3">
    <location>
        <begin position="1"/>
        <end position="18"/>
    </location>
</feature>
<name>A0ABY7M1Z2_9CHLR</name>
<dbReference type="InterPro" id="IPR036034">
    <property type="entry name" value="PDZ_sf"/>
</dbReference>
<dbReference type="Gene3D" id="2.40.10.120">
    <property type="match status" value="1"/>
</dbReference>
<feature type="domain" description="PDZ" evidence="4">
    <location>
        <begin position="249"/>
        <end position="330"/>
    </location>
</feature>
<dbReference type="SUPFAM" id="SSF50494">
    <property type="entry name" value="Trypsin-like serine proteases"/>
    <property type="match status" value="1"/>
</dbReference>
<dbReference type="PROSITE" id="PS50106">
    <property type="entry name" value="PDZ"/>
    <property type="match status" value="1"/>
</dbReference>
<dbReference type="InterPro" id="IPR001478">
    <property type="entry name" value="PDZ"/>
</dbReference>
<dbReference type="Proteomes" id="UP001212803">
    <property type="component" value="Chromosome"/>
</dbReference>
<proteinExistence type="predicted"/>
<dbReference type="InterPro" id="IPR001940">
    <property type="entry name" value="Peptidase_S1C"/>
</dbReference>
<accession>A0ABY7M1Z2</accession>
<gene>
    <name evidence="5" type="ORF">O0235_08065</name>
</gene>
<dbReference type="SUPFAM" id="SSF50156">
    <property type="entry name" value="PDZ domain-like"/>
    <property type="match status" value="1"/>
</dbReference>
<keyword evidence="6" id="KW-1185">Reference proteome</keyword>
<dbReference type="PANTHER" id="PTHR43343">
    <property type="entry name" value="PEPTIDASE S12"/>
    <property type="match status" value="1"/>
</dbReference>
<feature type="chain" id="PRO_5045544021" evidence="3">
    <location>
        <begin position="19"/>
        <end position="345"/>
    </location>
</feature>
<dbReference type="PRINTS" id="PR00834">
    <property type="entry name" value="PROTEASES2C"/>
</dbReference>
<dbReference type="SMART" id="SM00228">
    <property type="entry name" value="PDZ"/>
    <property type="match status" value="1"/>
</dbReference>
<keyword evidence="2" id="KW-0378">Hydrolase</keyword>
<dbReference type="PANTHER" id="PTHR43343:SF3">
    <property type="entry name" value="PROTEASE DO-LIKE 8, CHLOROPLASTIC"/>
    <property type="match status" value="1"/>
</dbReference>
<dbReference type="Pfam" id="PF13365">
    <property type="entry name" value="Trypsin_2"/>
    <property type="match status" value="1"/>
</dbReference>
<evidence type="ECO:0000256" key="3">
    <source>
        <dbReference type="SAM" id="SignalP"/>
    </source>
</evidence>
<sequence length="345" mass="36201">MRGRLLVALLAAAALATAACGGGDSNEDPTPTSAATSAATPAVIATLTPQQIVEKLSTSVVRIRATYPEGVGGGSGVVWEDGRHILTNAHVVLGAGAIKVVDPKDGRELSAKVVALSPCDDVALLEVDRGNFTPAPIGDSDKVEPGEEVVALGYPGTFTDQGSTKLTVTRGIVSKVHDTFDGLNDLIQTDAAINPGNSGGPLVNNRGEVIGINTLGFRGKQAQNYAIAVNEAKFVADKLKAGKNLNYIGVRLEQNYRGLAQELGIQLAYIDGLVITGVDAGSPADQAGLGYSDLVYYVDNVWVETVGEFCDVLRSRKPGDTVRVDITRTYRDGTYEDLYANVTLK</sequence>
<keyword evidence="3" id="KW-0732">Signal</keyword>
<reference evidence="5 6" key="1">
    <citation type="journal article" date="2023" name="ISME J.">
        <title>Thermophilic Dehalococcoidia with unusual traits shed light on an unexpected past.</title>
        <authorList>
            <person name="Palmer M."/>
            <person name="Covington J.K."/>
            <person name="Zhou E.M."/>
            <person name="Thomas S.C."/>
            <person name="Habib N."/>
            <person name="Seymour C.O."/>
            <person name="Lai D."/>
            <person name="Johnston J."/>
            <person name="Hashimi A."/>
            <person name="Jiao J.Y."/>
            <person name="Muok A.R."/>
            <person name="Liu L."/>
            <person name="Xian W.D."/>
            <person name="Zhi X.Y."/>
            <person name="Li M.M."/>
            <person name="Silva L.P."/>
            <person name="Bowen B.P."/>
            <person name="Louie K."/>
            <person name="Briegel A."/>
            <person name="Pett-Ridge J."/>
            <person name="Weber P.K."/>
            <person name="Tocheva E.I."/>
            <person name="Woyke T."/>
            <person name="Northen T.R."/>
            <person name="Mayali X."/>
            <person name="Li W.J."/>
            <person name="Hedlund B.P."/>
        </authorList>
    </citation>
    <scope>NUCLEOTIDE SEQUENCE [LARGE SCALE GENOMIC DNA]</scope>
    <source>
        <strain evidence="5 6">YIM 72310</strain>
    </source>
</reference>
<dbReference type="PROSITE" id="PS51257">
    <property type="entry name" value="PROKAR_LIPOPROTEIN"/>
    <property type="match status" value="1"/>
</dbReference>
<evidence type="ECO:0000313" key="6">
    <source>
        <dbReference type="Proteomes" id="UP001212803"/>
    </source>
</evidence>